<name>A0A815T422_ADIRI</name>
<evidence type="ECO:0000313" key="3">
    <source>
        <dbReference type="EMBL" id="CAF1496163.1"/>
    </source>
</evidence>
<evidence type="ECO:0000313" key="4">
    <source>
        <dbReference type="Proteomes" id="UP000663828"/>
    </source>
</evidence>
<dbReference type="Proteomes" id="UP000663828">
    <property type="component" value="Unassembled WGS sequence"/>
</dbReference>
<feature type="transmembrane region" description="Helical" evidence="2">
    <location>
        <begin position="47"/>
        <end position="67"/>
    </location>
</feature>
<keyword evidence="2" id="KW-0472">Membrane</keyword>
<keyword evidence="1" id="KW-0732">Signal</keyword>
<proteinExistence type="predicted"/>
<dbReference type="EMBL" id="CAJNOR010004357">
    <property type="protein sequence ID" value="CAF1496163.1"/>
    <property type="molecule type" value="Genomic_DNA"/>
</dbReference>
<evidence type="ECO:0000256" key="1">
    <source>
        <dbReference type="ARBA" id="ARBA00022729"/>
    </source>
</evidence>
<dbReference type="InterPro" id="IPR028994">
    <property type="entry name" value="Integrin_alpha_N"/>
</dbReference>
<feature type="transmembrane region" description="Helical" evidence="2">
    <location>
        <begin position="6"/>
        <end position="26"/>
    </location>
</feature>
<feature type="transmembrane region" description="Helical" evidence="2">
    <location>
        <begin position="127"/>
        <end position="146"/>
    </location>
</feature>
<dbReference type="PANTHER" id="PTHR46580">
    <property type="entry name" value="SENSOR KINASE-RELATED"/>
    <property type="match status" value="1"/>
</dbReference>
<evidence type="ECO:0000256" key="2">
    <source>
        <dbReference type="SAM" id="Phobius"/>
    </source>
</evidence>
<dbReference type="PANTHER" id="PTHR46580:SF4">
    <property type="entry name" value="ATP_GTP-BINDING PROTEIN"/>
    <property type="match status" value="1"/>
</dbReference>
<dbReference type="InterPro" id="IPR013517">
    <property type="entry name" value="FG-GAP"/>
</dbReference>
<gene>
    <name evidence="3" type="ORF">XAT740_LOCUS39377</name>
</gene>
<comment type="caution">
    <text evidence="3">The sequence shown here is derived from an EMBL/GenBank/DDBJ whole genome shotgun (WGS) entry which is preliminary data.</text>
</comment>
<keyword evidence="2" id="KW-0812">Transmembrane</keyword>
<sequence>MKWAHRIATAVIIFWVLQDVPFFIFVDIRSNVCGIYNSFWQAYYTYVCFWFLYMAIPITIMMIFGILAYRNLRGLTSVQLQGADQQLTLIICGQISMIIITVLPTCIQNAYAQITVTVNKSAEQKNLEFFIANIISFLAAIGLGQIQVKVPYSYNVWLFKFSLLKTNNSFNCDVVVANTGTDNIAVFLDRGDGSFANRTTYSTGSSSSPYSLSVEYFNKDAYLDIIVANYNNNKVGVFLGRSNGIFDIVMLYSMSYGSHPSSLVVADFSRDRKMDFGVINNGTDSFSIYLQTC</sequence>
<keyword evidence="2" id="KW-1133">Transmembrane helix</keyword>
<feature type="transmembrane region" description="Helical" evidence="2">
    <location>
        <begin position="87"/>
        <end position="107"/>
    </location>
</feature>
<keyword evidence="4" id="KW-1185">Reference proteome</keyword>
<dbReference type="SUPFAM" id="SSF69318">
    <property type="entry name" value="Integrin alpha N-terminal domain"/>
    <property type="match status" value="1"/>
</dbReference>
<dbReference type="AlphaFoldDB" id="A0A815T422"/>
<reference evidence="3" key="1">
    <citation type="submission" date="2021-02" db="EMBL/GenBank/DDBJ databases">
        <authorList>
            <person name="Nowell W R."/>
        </authorList>
    </citation>
    <scope>NUCLEOTIDE SEQUENCE</scope>
</reference>
<accession>A0A815T422</accession>
<protein>
    <submittedName>
        <fullName evidence="3">Uncharacterized protein</fullName>
    </submittedName>
</protein>
<organism evidence="3 4">
    <name type="scientific">Adineta ricciae</name>
    <name type="common">Rotifer</name>
    <dbReference type="NCBI Taxonomy" id="249248"/>
    <lineage>
        <taxon>Eukaryota</taxon>
        <taxon>Metazoa</taxon>
        <taxon>Spiralia</taxon>
        <taxon>Gnathifera</taxon>
        <taxon>Rotifera</taxon>
        <taxon>Eurotatoria</taxon>
        <taxon>Bdelloidea</taxon>
        <taxon>Adinetida</taxon>
        <taxon>Adinetidae</taxon>
        <taxon>Adineta</taxon>
    </lineage>
</organism>
<dbReference type="Gene3D" id="2.30.30.100">
    <property type="match status" value="2"/>
</dbReference>
<dbReference type="Pfam" id="PF13517">
    <property type="entry name" value="FG-GAP_3"/>
    <property type="match status" value="1"/>
</dbReference>